<dbReference type="HOGENOM" id="CLU_1044458_0_0_5"/>
<accession>F4QRF0</accession>
<keyword evidence="3" id="KW-1185">Reference proteome</keyword>
<evidence type="ECO:0008006" key="4">
    <source>
        <dbReference type="Google" id="ProtNLM"/>
    </source>
</evidence>
<evidence type="ECO:0000313" key="2">
    <source>
        <dbReference type="EMBL" id="EGF90787.1"/>
    </source>
</evidence>
<evidence type="ECO:0000256" key="1">
    <source>
        <dbReference type="SAM" id="SignalP"/>
    </source>
</evidence>
<feature type="chain" id="PRO_5003321061" description="Haem-binding uptake Tiki superfamily ChaN domain-containing protein" evidence="1">
    <location>
        <begin position="24"/>
        <end position="266"/>
    </location>
</feature>
<dbReference type="Proteomes" id="UP000006512">
    <property type="component" value="Unassembled WGS sequence"/>
</dbReference>
<dbReference type="EMBL" id="GL883079">
    <property type="protein sequence ID" value="EGF90787.1"/>
    <property type="molecule type" value="Genomic_DNA"/>
</dbReference>
<keyword evidence="1" id="KW-0732">Signal</keyword>
<gene>
    <name evidence="2" type="ORF">ABI_38210</name>
</gene>
<name>F4QRF0_9CAUL</name>
<evidence type="ECO:0000313" key="3">
    <source>
        <dbReference type="Proteomes" id="UP000006512"/>
    </source>
</evidence>
<organism evidence="2 3">
    <name type="scientific">Asticcacaulis biprosthecium C19</name>
    <dbReference type="NCBI Taxonomy" id="715226"/>
    <lineage>
        <taxon>Bacteria</taxon>
        <taxon>Pseudomonadati</taxon>
        <taxon>Pseudomonadota</taxon>
        <taxon>Alphaproteobacteria</taxon>
        <taxon>Caulobacterales</taxon>
        <taxon>Caulobacteraceae</taxon>
        <taxon>Asticcacaulis</taxon>
    </lineage>
</organism>
<sequence>MSPVSSRRAALAFLLSATLIPLAEPALARKRKAQPRIAPVTLMVVASLHDLHGINPHYSFDDLYRLIAKFRPDRVGLEMRPEDVTGDPAWLASVYPKEMVELRALYSDRVFGFDWLGDELNGKPLPEKWHESTPIGELQAQAADAAELRTPDKQALAARLTDIAAQKRRLLETASARRLNDGRYDDLCVAYDNTLKAYYDGTRFADITAFQTGRKARIAANIANFARSHPGERIAVVVGPDHRAAVMNFFAGAPVDHVVMKAVAKA</sequence>
<protein>
    <recommendedName>
        <fullName evidence="4">Haem-binding uptake Tiki superfamily ChaN domain-containing protein</fullName>
    </recommendedName>
</protein>
<dbReference type="RefSeq" id="WP_006274601.1">
    <property type="nucleotide sequence ID" value="NZ_GL883079.1"/>
</dbReference>
<dbReference type="AlphaFoldDB" id="F4QRF0"/>
<dbReference type="STRING" id="715226.ABI_38210"/>
<proteinExistence type="predicted"/>
<feature type="signal peptide" evidence="1">
    <location>
        <begin position="1"/>
        <end position="23"/>
    </location>
</feature>
<reference evidence="3" key="1">
    <citation type="submission" date="2011-03" db="EMBL/GenBank/DDBJ databases">
        <title>Draft genome sequence of Brevundimonas diminuta.</title>
        <authorList>
            <person name="Brown P.J.B."/>
            <person name="Buechlein A."/>
            <person name="Hemmerich C."/>
            <person name="Brun Y.V."/>
        </authorList>
    </citation>
    <scope>NUCLEOTIDE SEQUENCE [LARGE SCALE GENOMIC DNA]</scope>
    <source>
        <strain evidence="3">C19</strain>
    </source>
</reference>
<dbReference type="OrthoDB" id="7403447at2"/>